<feature type="region of interest" description="Disordered" evidence="1">
    <location>
        <begin position="38"/>
        <end position="89"/>
    </location>
</feature>
<evidence type="ECO:0000313" key="3">
    <source>
        <dbReference type="EMBL" id="VAW29625.1"/>
    </source>
</evidence>
<evidence type="ECO:0000256" key="1">
    <source>
        <dbReference type="SAM" id="MobiDB-lite"/>
    </source>
</evidence>
<dbReference type="EMBL" id="UOET01000389">
    <property type="protein sequence ID" value="VAW29625.1"/>
    <property type="molecule type" value="Genomic_DNA"/>
</dbReference>
<reference evidence="3" key="1">
    <citation type="submission" date="2018-06" db="EMBL/GenBank/DDBJ databases">
        <authorList>
            <person name="Zhirakovskaya E."/>
        </authorList>
    </citation>
    <scope>NUCLEOTIDE SEQUENCE</scope>
</reference>
<feature type="compositionally biased region" description="Basic and acidic residues" evidence="1">
    <location>
        <begin position="78"/>
        <end position="89"/>
    </location>
</feature>
<gene>
    <name evidence="3" type="ORF">MNBD_BACTEROID07-488</name>
</gene>
<accession>A0A3B0UF66</accession>
<evidence type="ECO:0008006" key="4">
    <source>
        <dbReference type="Google" id="ProtNLM"/>
    </source>
</evidence>
<keyword evidence="2" id="KW-0812">Transmembrane</keyword>
<sequence>MGLLKVIFILILIWYVIKLIVRYVVPKIILRFINKQQGFSNDDNRRKPAKEGEVNIKMEHPSKSKIDEDDFGEYVDFEEVKPEQKPEDE</sequence>
<feature type="transmembrane region" description="Helical" evidence="2">
    <location>
        <begin position="6"/>
        <end position="25"/>
    </location>
</feature>
<proteinExistence type="predicted"/>
<dbReference type="Pfam" id="PF16118">
    <property type="entry name" value="DUF4834"/>
    <property type="match status" value="1"/>
</dbReference>
<dbReference type="InterPro" id="IPR032272">
    <property type="entry name" value="DUF4834"/>
</dbReference>
<keyword evidence="2" id="KW-0472">Membrane</keyword>
<protein>
    <recommendedName>
        <fullName evidence="4">DUF4834 domain-containing protein</fullName>
    </recommendedName>
</protein>
<name>A0A3B0UF66_9ZZZZ</name>
<keyword evidence="2" id="KW-1133">Transmembrane helix</keyword>
<evidence type="ECO:0000256" key="2">
    <source>
        <dbReference type="SAM" id="Phobius"/>
    </source>
</evidence>
<feature type="compositionally biased region" description="Acidic residues" evidence="1">
    <location>
        <begin position="67"/>
        <end position="77"/>
    </location>
</feature>
<organism evidence="3">
    <name type="scientific">hydrothermal vent metagenome</name>
    <dbReference type="NCBI Taxonomy" id="652676"/>
    <lineage>
        <taxon>unclassified sequences</taxon>
        <taxon>metagenomes</taxon>
        <taxon>ecological metagenomes</taxon>
    </lineage>
</organism>
<dbReference type="AlphaFoldDB" id="A0A3B0UF66"/>
<feature type="compositionally biased region" description="Basic and acidic residues" evidence="1">
    <location>
        <begin position="42"/>
        <end position="66"/>
    </location>
</feature>